<keyword evidence="3" id="KW-1185">Reference proteome</keyword>
<dbReference type="AlphaFoldDB" id="F2NA68"/>
<feature type="compositionally biased region" description="Low complexity" evidence="1">
    <location>
        <begin position="53"/>
        <end position="77"/>
    </location>
</feature>
<sequence>MDFDTRWHQQAVSGSRRQMRPVVHAALALCCAVALAALLAVARGRPGRDDGASRAASGEATPAAAAGEGHSIDTSSDSFLDDLADATGVSREPSEKDGRQNEITASWTERLGLSELATKVLCAYRDHPSSELVSSGFMDIEGNVWAALVRDPHGWVDIVTVSSGDDDSVAMARVVRLLPSDAFDGGSR</sequence>
<reference evidence="3" key="1">
    <citation type="journal article" date="2013" name="Stand. Genomic Sci.">
        <title>Complete genome sequence of Coriobacterium glomerans type strain (PW2(T)) from the midgut of Pyrrhocoris apterus L. (red soldier bug).</title>
        <authorList>
            <person name="Stackebrandt E."/>
            <person name="Zeytun A."/>
            <person name="Lapidus A."/>
            <person name="Nolan M."/>
            <person name="Lucas S."/>
            <person name="Hammon N."/>
            <person name="Deshpande S."/>
            <person name="Cheng J.F."/>
            <person name="Tapia R."/>
            <person name="Goodwin L.A."/>
            <person name="Pitluck S."/>
            <person name="Liolios K."/>
            <person name="Pagani I."/>
            <person name="Ivanova N."/>
            <person name="Mavromatis K."/>
            <person name="Mikhailova N."/>
            <person name="Huntemann M."/>
            <person name="Pati A."/>
            <person name="Chen A."/>
            <person name="Palaniappan K."/>
            <person name="Chang Y.J."/>
            <person name="Land M."/>
            <person name="Hauser L."/>
            <person name="Rohde M."/>
            <person name="Pukall R."/>
            <person name="Goker M."/>
            <person name="Detter J.C."/>
            <person name="Woyke T."/>
            <person name="Bristow J."/>
            <person name="Eisen J.A."/>
            <person name="Markowitz V."/>
            <person name="Hugenholtz P."/>
            <person name="Kyrpides N.C."/>
            <person name="Klenk H.P."/>
        </authorList>
    </citation>
    <scope>NUCLEOTIDE SEQUENCE</scope>
    <source>
        <strain evidence="3">ATCC 49209 / DSM 20642 / JCM 10262 / PW2</strain>
    </source>
</reference>
<name>F2NA68_CORGP</name>
<dbReference type="Proteomes" id="UP000006851">
    <property type="component" value="Chromosome"/>
</dbReference>
<evidence type="ECO:0000313" key="2">
    <source>
        <dbReference type="EMBL" id="AEB06462.1"/>
    </source>
</evidence>
<feature type="region of interest" description="Disordered" evidence="1">
    <location>
        <begin position="47"/>
        <end position="77"/>
    </location>
</feature>
<protein>
    <submittedName>
        <fullName evidence="2">Uncharacterized protein</fullName>
    </submittedName>
</protein>
<evidence type="ECO:0000313" key="3">
    <source>
        <dbReference type="Proteomes" id="UP000006851"/>
    </source>
</evidence>
<dbReference type="eggNOG" id="ENOG5030QJ4">
    <property type="taxonomic scope" value="Bacteria"/>
</dbReference>
<accession>F2NA68</accession>
<evidence type="ECO:0000256" key="1">
    <source>
        <dbReference type="SAM" id="MobiDB-lite"/>
    </source>
</evidence>
<gene>
    <name evidence="2" type="ordered locus">Corgl_0343</name>
</gene>
<organism evidence="2 3">
    <name type="scientific">Coriobacterium glomerans (strain ATCC 49209 / DSM 20642 / JCM 10262 / PW2)</name>
    <dbReference type="NCBI Taxonomy" id="700015"/>
    <lineage>
        <taxon>Bacteria</taxon>
        <taxon>Bacillati</taxon>
        <taxon>Actinomycetota</taxon>
        <taxon>Coriobacteriia</taxon>
        <taxon>Coriobacteriales</taxon>
        <taxon>Coriobacteriaceae</taxon>
        <taxon>Coriobacterium</taxon>
    </lineage>
</organism>
<dbReference type="OrthoDB" id="3193276at2"/>
<dbReference type="HOGENOM" id="CLU_1445357_0_0_11"/>
<dbReference type="KEGG" id="cgo:Corgl_0343"/>
<dbReference type="EMBL" id="CP002628">
    <property type="protein sequence ID" value="AEB06462.1"/>
    <property type="molecule type" value="Genomic_DNA"/>
</dbReference>
<proteinExistence type="predicted"/>
<dbReference type="STRING" id="700015.Corgl_0343"/>